<sequence length="226" mass="25203" precursor="true">MLRVLLVEDNRDLATTLWDYLELHGFAVDHAFDGMTGLRLALTGTHDLIVLDLGLPRLDGLEVCRQLRAAQHDVPVLMLTARETLDDKLRGFAEGADDYLVKPFAMKELVARLHALHRRVQPPLGAPLRVADLEYDAARFRVRRQGVSVSVSRAGLRLLEVLMRRSPLVVSHADLARALWGEAVGDANAMRTHLHALRQAIDKPFDKPLLHSVHGIGYRLADDDAP</sequence>
<dbReference type="OrthoDB" id="9802426at2"/>
<keyword evidence="2" id="KW-0902">Two-component regulatory system</keyword>
<dbReference type="Proteomes" id="UP000011859">
    <property type="component" value="Chromosome"/>
</dbReference>
<evidence type="ECO:0000256" key="4">
    <source>
        <dbReference type="ARBA" id="ARBA00023125"/>
    </source>
</evidence>
<protein>
    <submittedName>
        <fullName evidence="10">Response regulator with CheY-like receiver domain and winged-helix DNA-binding domain</fullName>
    </submittedName>
</protein>
<dbReference type="SUPFAM" id="SSF52172">
    <property type="entry name" value="CheY-like"/>
    <property type="match status" value="1"/>
</dbReference>
<dbReference type="FunFam" id="3.40.50.2300:FF:000002">
    <property type="entry name" value="DNA-binding response regulator PhoP"/>
    <property type="match status" value="1"/>
</dbReference>
<dbReference type="PROSITE" id="PS51755">
    <property type="entry name" value="OMPR_PHOB"/>
    <property type="match status" value="1"/>
</dbReference>
<dbReference type="KEGG" id="rhd:R2APBS1_2041"/>
<evidence type="ECO:0000313" key="11">
    <source>
        <dbReference type="Proteomes" id="UP000011859"/>
    </source>
</evidence>
<dbReference type="CDD" id="cd17624">
    <property type="entry name" value="REC_OmpR_PmrA-like"/>
    <property type="match status" value="1"/>
</dbReference>
<dbReference type="PROSITE" id="PS50110">
    <property type="entry name" value="RESPONSE_REGULATORY"/>
    <property type="match status" value="1"/>
</dbReference>
<dbReference type="GO" id="GO:0005829">
    <property type="term" value="C:cytosol"/>
    <property type="evidence" value="ECO:0007669"/>
    <property type="project" value="TreeGrafter"/>
</dbReference>
<dbReference type="InterPro" id="IPR001789">
    <property type="entry name" value="Sig_transdc_resp-reg_receiver"/>
</dbReference>
<evidence type="ECO:0000256" key="2">
    <source>
        <dbReference type="ARBA" id="ARBA00023012"/>
    </source>
</evidence>
<dbReference type="InterPro" id="IPR036388">
    <property type="entry name" value="WH-like_DNA-bd_sf"/>
</dbReference>
<reference evidence="10 11" key="1">
    <citation type="submission" date="2012-04" db="EMBL/GenBank/DDBJ databases">
        <title>Complete genome of Rhodanobacter sp. 2APBS1.</title>
        <authorList>
            <consortium name="US DOE Joint Genome Institute"/>
            <person name="Huntemann M."/>
            <person name="Wei C.-L."/>
            <person name="Han J."/>
            <person name="Detter J.C."/>
            <person name="Han C."/>
            <person name="Tapia R."/>
            <person name="Munk A.C.C."/>
            <person name="Chen A."/>
            <person name="Krypides N."/>
            <person name="Mavromatis K."/>
            <person name="Markowitz V."/>
            <person name="Szeto E."/>
            <person name="Ivanova N."/>
            <person name="Mikhailova N."/>
            <person name="Ovchinnikova G."/>
            <person name="Pagani I."/>
            <person name="Pati A."/>
            <person name="Goodwin L."/>
            <person name="Peters L."/>
            <person name="Pitluck S."/>
            <person name="Woyke T."/>
            <person name="Prakash O."/>
            <person name="Elkins J."/>
            <person name="Brown S."/>
            <person name="Palumbo A."/>
            <person name="Hemme C."/>
            <person name="Zhou J."/>
            <person name="Watson D."/>
            <person name="Jardine P."/>
            <person name="Kostka J."/>
            <person name="Green S."/>
        </authorList>
    </citation>
    <scope>NUCLEOTIDE SEQUENCE [LARGE SCALE GENOMIC DNA]</scope>
    <source>
        <strain evidence="10 11">2APBS1</strain>
    </source>
</reference>
<dbReference type="Gene3D" id="1.10.10.10">
    <property type="entry name" value="Winged helix-like DNA-binding domain superfamily/Winged helix DNA-binding domain"/>
    <property type="match status" value="1"/>
</dbReference>
<dbReference type="AlphaFoldDB" id="M4NEH1"/>
<dbReference type="GO" id="GO:0000156">
    <property type="term" value="F:phosphorelay response regulator activity"/>
    <property type="evidence" value="ECO:0007669"/>
    <property type="project" value="TreeGrafter"/>
</dbReference>
<evidence type="ECO:0000313" key="10">
    <source>
        <dbReference type="EMBL" id="AGG89164.1"/>
    </source>
</evidence>
<organism evidence="10 11">
    <name type="scientific">Rhodanobacter denitrificans</name>
    <dbReference type="NCBI Taxonomy" id="666685"/>
    <lineage>
        <taxon>Bacteria</taxon>
        <taxon>Pseudomonadati</taxon>
        <taxon>Pseudomonadota</taxon>
        <taxon>Gammaproteobacteria</taxon>
        <taxon>Lysobacterales</taxon>
        <taxon>Rhodanobacteraceae</taxon>
        <taxon>Rhodanobacter</taxon>
    </lineage>
</organism>
<dbReference type="PANTHER" id="PTHR48111">
    <property type="entry name" value="REGULATOR OF RPOS"/>
    <property type="match status" value="1"/>
</dbReference>
<gene>
    <name evidence="10" type="ORF">R2APBS1_2041</name>
</gene>
<feature type="domain" description="OmpR/PhoB-type" evidence="9">
    <location>
        <begin position="125"/>
        <end position="222"/>
    </location>
</feature>
<keyword evidence="5" id="KW-0804">Transcription</keyword>
<evidence type="ECO:0000256" key="3">
    <source>
        <dbReference type="ARBA" id="ARBA00023015"/>
    </source>
</evidence>
<feature type="modified residue" description="4-aspartylphosphate" evidence="6">
    <location>
        <position position="52"/>
    </location>
</feature>
<dbReference type="RefSeq" id="WP_015447889.1">
    <property type="nucleotide sequence ID" value="NC_020541.1"/>
</dbReference>
<dbReference type="GO" id="GO:0000976">
    <property type="term" value="F:transcription cis-regulatory region binding"/>
    <property type="evidence" value="ECO:0007669"/>
    <property type="project" value="TreeGrafter"/>
</dbReference>
<dbReference type="SMART" id="SM00862">
    <property type="entry name" value="Trans_reg_C"/>
    <property type="match status" value="1"/>
</dbReference>
<dbReference type="HOGENOM" id="CLU_000445_30_1_6"/>
<keyword evidence="1 6" id="KW-0597">Phosphoprotein</keyword>
<dbReference type="STRING" id="666685.R2APBS1_2041"/>
<dbReference type="GO" id="GO:0032993">
    <property type="term" value="C:protein-DNA complex"/>
    <property type="evidence" value="ECO:0007669"/>
    <property type="project" value="TreeGrafter"/>
</dbReference>
<evidence type="ECO:0000259" key="9">
    <source>
        <dbReference type="PROSITE" id="PS51755"/>
    </source>
</evidence>
<evidence type="ECO:0000256" key="1">
    <source>
        <dbReference type="ARBA" id="ARBA00022553"/>
    </source>
</evidence>
<keyword evidence="4 7" id="KW-0238">DNA-binding</keyword>
<feature type="domain" description="Response regulatory" evidence="8">
    <location>
        <begin position="3"/>
        <end position="117"/>
    </location>
</feature>
<dbReference type="CDD" id="cd00383">
    <property type="entry name" value="trans_reg_C"/>
    <property type="match status" value="1"/>
</dbReference>
<dbReference type="Pfam" id="PF00072">
    <property type="entry name" value="Response_reg"/>
    <property type="match status" value="1"/>
</dbReference>
<dbReference type="Pfam" id="PF00486">
    <property type="entry name" value="Trans_reg_C"/>
    <property type="match status" value="1"/>
</dbReference>
<evidence type="ECO:0000256" key="7">
    <source>
        <dbReference type="PROSITE-ProRule" id="PRU01091"/>
    </source>
</evidence>
<keyword evidence="3" id="KW-0805">Transcription regulation</keyword>
<evidence type="ECO:0000256" key="5">
    <source>
        <dbReference type="ARBA" id="ARBA00023163"/>
    </source>
</evidence>
<dbReference type="InterPro" id="IPR001867">
    <property type="entry name" value="OmpR/PhoB-type_DNA-bd"/>
</dbReference>
<evidence type="ECO:0000259" key="8">
    <source>
        <dbReference type="PROSITE" id="PS50110"/>
    </source>
</evidence>
<dbReference type="GO" id="GO:0006355">
    <property type="term" value="P:regulation of DNA-templated transcription"/>
    <property type="evidence" value="ECO:0007669"/>
    <property type="project" value="InterPro"/>
</dbReference>
<dbReference type="SMART" id="SM00448">
    <property type="entry name" value="REC"/>
    <property type="match status" value="1"/>
</dbReference>
<dbReference type="EMBL" id="CP003470">
    <property type="protein sequence ID" value="AGG89164.1"/>
    <property type="molecule type" value="Genomic_DNA"/>
</dbReference>
<dbReference type="InterPro" id="IPR011006">
    <property type="entry name" value="CheY-like_superfamily"/>
</dbReference>
<evidence type="ECO:0000256" key="6">
    <source>
        <dbReference type="PROSITE-ProRule" id="PRU00169"/>
    </source>
</evidence>
<dbReference type="PANTHER" id="PTHR48111:SF22">
    <property type="entry name" value="REGULATOR OF RPOS"/>
    <property type="match status" value="1"/>
</dbReference>
<proteinExistence type="predicted"/>
<accession>M4NEH1</accession>
<dbReference type="Gene3D" id="3.40.50.2300">
    <property type="match status" value="1"/>
</dbReference>
<dbReference type="Gene3D" id="6.10.250.690">
    <property type="match status" value="1"/>
</dbReference>
<keyword evidence="11" id="KW-1185">Reference proteome</keyword>
<name>M4NEH1_9GAMM</name>
<dbReference type="InterPro" id="IPR039420">
    <property type="entry name" value="WalR-like"/>
</dbReference>
<dbReference type="eggNOG" id="COG0745">
    <property type="taxonomic scope" value="Bacteria"/>
</dbReference>
<feature type="DNA-binding region" description="OmpR/PhoB-type" evidence="7">
    <location>
        <begin position="125"/>
        <end position="222"/>
    </location>
</feature>